<protein>
    <submittedName>
        <fullName evidence="7">OxaD</fullName>
    </submittedName>
</protein>
<keyword evidence="4" id="KW-0560">Oxidoreductase</keyword>
<sequence>MTVPNSAGPDTTAATRASDRTSDVKVIIVGLGIAGLVAAIECHYQGLTVIGLEKSPEIRVLGDSIALGSNATKVLHAWDQGSVYRELLAQSDDVAAMEVLNPAGKLYAIDKMDGYGMGEGMIIHRGTLITVLHRHAIALGIDLRLGAAVTEYWETEDQAGVTVDGRERIAADCVIGMDGVHSRTRDYVLGHRISTHNSGLAAYRSCFSAELVANDPDAAWILEEVGKRDRMRRYITDGGLGLTLATGKRGQNIIWQVWHRNDAKSAEFWENTTQARVEDALSLLQDWPIYPKIAAVLRHTPSGTLADYKIVARDPIPGWISSQGRVMILGDAAHAMSPIAGQGGGQSIEDAVTLALCLAQAGKSCVPLGLRAVEALRYQRTRLIQESGNSIYGQMRDPDWDAIEKNPEMIKFPRPQWIFGYDARRDVSEEFPTVKKAIEEGSEYRPRNIPEDCQYQIVHDYKKTVST</sequence>
<dbReference type="SMR" id="A0A1B2TT15"/>
<dbReference type="GO" id="GO:0004497">
    <property type="term" value="F:monooxygenase activity"/>
    <property type="evidence" value="ECO:0007669"/>
    <property type="project" value="UniProtKB-KW"/>
</dbReference>
<reference evidence="7" key="1">
    <citation type="journal article" date="2016" name="J. Am. Chem. Soc.">
        <title>OxaD, a versatile indolic nitrone synthase from the marine-derived fungus Penicillium oxalicum F30.</title>
        <authorList>
            <person name="Newmister S.A."/>
            <person name="Gober C.M."/>
            <person name="Romminger S."/>
            <person name="Yu F."/>
            <person name="Tripathi A."/>
            <person name="Parra L.L."/>
            <person name="Williams R.M."/>
            <person name="Berlinck R.G."/>
            <person name="Joullie M.M."/>
            <person name="Sherman D.H."/>
        </authorList>
    </citation>
    <scope>NUCLEOTIDE SEQUENCE</scope>
    <source>
        <strain evidence="7">F30</strain>
    </source>
</reference>
<dbReference type="Gene3D" id="3.50.50.60">
    <property type="entry name" value="FAD/NAD(P)-binding domain"/>
    <property type="match status" value="1"/>
</dbReference>
<dbReference type="InterPro" id="IPR002938">
    <property type="entry name" value="FAD-bd"/>
</dbReference>
<keyword evidence="2" id="KW-0285">Flavoprotein</keyword>
<dbReference type="InterPro" id="IPR050493">
    <property type="entry name" value="FAD-dep_Monooxygenase_BioMet"/>
</dbReference>
<evidence type="ECO:0000256" key="5">
    <source>
        <dbReference type="ARBA" id="ARBA00023033"/>
    </source>
</evidence>
<evidence type="ECO:0000256" key="1">
    <source>
        <dbReference type="ARBA" id="ARBA00007992"/>
    </source>
</evidence>
<evidence type="ECO:0000256" key="4">
    <source>
        <dbReference type="ARBA" id="ARBA00023002"/>
    </source>
</evidence>
<organism evidence="7">
    <name type="scientific">Penicillium oxalicum</name>
    <dbReference type="NCBI Taxonomy" id="69781"/>
    <lineage>
        <taxon>Eukaryota</taxon>
        <taxon>Fungi</taxon>
        <taxon>Dikarya</taxon>
        <taxon>Ascomycota</taxon>
        <taxon>Pezizomycotina</taxon>
        <taxon>Eurotiomycetes</taxon>
        <taxon>Eurotiomycetidae</taxon>
        <taxon>Eurotiales</taxon>
        <taxon>Aspergillaceae</taxon>
        <taxon>Penicillium</taxon>
    </lineage>
</organism>
<dbReference type="InterPro" id="IPR036188">
    <property type="entry name" value="FAD/NAD-bd_sf"/>
</dbReference>
<dbReference type="PANTHER" id="PTHR13789:SF236">
    <property type="entry name" value="MONOOXYGENASE, PUTATIVE (AFU_ORTHOLOGUE AFUA_6G12060)-RELATED"/>
    <property type="match status" value="1"/>
</dbReference>
<dbReference type="SUPFAM" id="SSF51905">
    <property type="entry name" value="FAD/NAD(P)-binding domain"/>
    <property type="match status" value="1"/>
</dbReference>
<evidence type="ECO:0000259" key="6">
    <source>
        <dbReference type="Pfam" id="PF01494"/>
    </source>
</evidence>
<dbReference type="PANTHER" id="PTHR13789">
    <property type="entry name" value="MONOOXYGENASE"/>
    <property type="match status" value="1"/>
</dbReference>
<dbReference type="GO" id="GO:0071949">
    <property type="term" value="F:FAD binding"/>
    <property type="evidence" value="ECO:0007669"/>
    <property type="project" value="InterPro"/>
</dbReference>
<evidence type="ECO:0000313" key="7">
    <source>
        <dbReference type="EMBL" id="AOC84388.1"/>
    </source>
</evidence>
<evidence type="ECO:0000256" key="2">
    <source>
        <dbReference type="ARBA" id="ARBA00022630"/>
    </source>
</evidence>
<dbReference type="AlphaFoldDB" id="A0A1B2TT15"/>
<accession>A0A1B2TT15</accession>
<name>A0A1B2TT15_PENOX</name>
<dbReference type="PRINTS" id="PR00420">
    <property type="entry name" value="RNGMNOXGNASE"/>
</dbReference>
<keyword evidence="5" id="KW-0503">Monooxygenase</keyword>
<dbReference type="EMBL" id="KX601657">
    <property type="protein sequence ID" value="AOC84388.1"/>
    <property type="molecule type" value="Genomic_DNA"/>
</dbReference>
<evidence type="ECO:0000256" key="3">
    <source>
        <dbReference type="ARBA" id="ARBA00022827"/>
    </source>
</evidence>
<dbReference type="Pfam" id="PF01494">
    <property type="entry name" value="FAD_binding_3"/>
    <property type="match status" value="1"/>
</dbReference>
<comment type="similarity">
    <text evidence="1">Belongs to the paxM FAD-dependent monooxygenase family.</text>
</comment>
<proteinExistence type="inferred from homology"/>
<keyword evidence="3" id="KW-0274">FAD</keyword>
<feature type="domain" description="FAD-binding" evidence="6">
    <location>
        <begin position="23"/>
        <end position="361"/>
    </location>
</feature>